<keyword evidence="3" id="KW-1185">Reference proteome</keyword>
<evidence type="ECO:0000313" key="3">
    <source>
        <dbReference type="Proteomes" id="UP001216595"/>
    </source>
</evidence>
<gene>
    <name evidence="2" type="ORF">PQU94_11275</name>
</gene>
<keyword evidence="1" id="KW-0732">Signal</keyword>
<feature type="signal peptide" evidence="1">
    <location>
        <begin position="1"/>
        <end position="26"/>
    </location>
</feature>
<protein>
    <recommendedName>
        <fullName evidence="4">DUF2987 domain-containing protein</fullName>
    </recommendedName>
</protein>
<evidence type="ECO:0000256" key="1">
    <source>
        <dbReference type="SAM" id="SignalP"/>
    </source>
</evidence>
<evidence type="ECO:0008006" key="4">
    <source>
        <dbReference type="Google" id="ProtNLM"/>
    </source>
</evidence>
<accession>A0ABT5IF87</accession>
<organism evidence="2 3">
    <name type="scientific">Asticcacaulis currens</name>
    <dbReference type="NCBI Taxonomy" id="2984210"/>
    <lineage>
        <taxon>Bacteria</taxon>
        <taxon>Pseudomonadati</taxon>
        <taxon>Pseudomonadota</taxon>
        <taxon>Alphaproteobacteria</taxon>
        <taxon>Caulobacterales</taxon>
        <taxon>Caulobacteraceae</taxon>
        <taxon>Asticcacaulis</taxon>
    </lineage>
</organism>
<reference evidence="2 3" key="1">
    <citation type="submission" date="2023-01" db="EMBL/GenBank/DDBJ databases">
        <title>Novel species of the genus Asticcacaulis isolated from rivers.</title>
        <authorList>
            <person name="Lu H."/>
        </authorList>
    </citation>
    <scope>NUCLEOTIDE SEQUENCE [LARGE SCALE GENOMIC DNA]</scope>
    <source>
        <strain evidence="2 3">DXS10W</strain>
    </source>
</reference>
<feature type="chain" id="PRO_5046782721" description="DUF2987 domain-containing protein" evidence="1">
    <location>
        <begin position="27"/>
        <end position="221"/>
    </location>
</feature>
<sequence>MSFLHRRGFVLSAVALTLSGAGAARAETKDVPCTDIFPFLLNYLNLPAAERTHFRLAYRLSVTGARLSDVKLVLKHNGETPLGVAADNTLTPLPPVAALKAKAPVTVTRPDGSKIGLNLLIAAALPPATAYAAPDLKKAVDQAHAGAKKAAGVMSLAVPNLDRIVFVGASSGQAVAADGKAAALPKTRDGHPVFEPAAHSTAARVTLDKTPTLLRIDARSK</sequence>
<dbReference type="EMBL" id="JAQQKW010000006">
    <property type="protein sequence ID" value="MDC7694862.1"/>
    <property type="molecule type" value="Genomic_DNA"/>
</dbReference>
<dbReference type="Proteomes" id="UP001216595">
    <property type="component" value="Unassembled WGS sequence"/>
</dbReference>
<dbReference type="RefSeq" id="WP_272741568.1">
    <property type="nucleotide sequence ID" value="NZ_JAQQKW010000006.1"/>
</dbReference>
<name>A0ABT5IF87_9CAUL</name>
<proteinExistence type="predicted"/>
<evidence type="ECO:0000313" key="2">
    <source>
        <dbReference type="EMBL" id="MDC7694862.1"/>
    </source>
</evidence>
<comment type="caution">
    <text evidence="2">The sequence shown here is derived from an EMBL/GenBank/DDBJ whole genome shotgun (WGS) entry which is preliminary data.</text>
</comment>